<evidence type="ECO:0000256" key="1">
    <source>
        <dbReference type="SAM" id="MobiDB-lite"/>
    </source>
</evidence>
<feature type="non-terminal residue" evidence="2">
    <location>
        <position position="1"/>
    </location>
</feature>
<feature type="compositionally biased region" description="Basic and acidic residues" evidence="1">
    <location>
        <begin position="102"/>
        <end position="113"/>
    </location>
</feature>
<protein>
    <submittedName>
        <fullName evidence="2">Uncharacterized protein</fullName>
    </submittedName>
</protein>
<dbReference type="Proteomes" id="UP001188597">
    <property type="component" value="Unassembled WGS sequence"/>
</dbReference>
<comment type="caution">
    <text evidence="2">The sequence shown here is derived from an EMBL/GenBank/DDBJ whole genome shotgun (WGS) entry which is preliminary data.</text>
</comment>
<name>A0AA88VZQ9_9ASTE</name>
<organism evidence="2 3">
    <name type="scientific">Escallonia herrerae</name>
    <dbReference type="NCBI Taxonomy" id="1293975"/>
    <lineage>
        <taxon>Eukaryota</taxon>
        <taxon>Viridiplantae</taxon>
        <taxon>Streptophyta</taxon>
        <taxon>Embryophyta</taxon>
        <taxon>Tracheophyta</taxon>
        <taxon>Spermatophyta</taxon>
        <taxon>Magnoliopsida</taxon>
        <taxon>eudicotyledons</taxon>
        <taxon>Gunneridae</taxon>
        <taxon>Pentapetalae</taxon>
        <taxon>asterids</taxon>
        <taxon>campanulids</taxon>
        <taxon>Escalloniales</taxon>
        <taxon>Escalloniaceae</taxon>
        <taxon>Escallonia</taxon>
    </lineage>
</organism>
<gene>
    <name evidence="2" type="ORF">RJ639_007125</name>
</gene>
<sequence length="180" mass="20261">MDQICYKTKKHKASGPLEKAFNVVERNIADKRAARMFYASALSFNLASEFTHYFLSSTSINPVAIKPTTIISMKIIMHTSKFVRENEEIQDKNNVRNEGPIEETKTAKKKTDTRTSISSNIKRITLDVSPLIPCLQLPKAKSILEKRNGSHDELEVLEARTLKKQSASLPLRVTSIALES</sequence>
<dbReference type="AlphaFoldDB" id="A0AA88VZQ9"/>
<evidence type="ECO:0000313" key="2">
    <source>
        <dbReference type="EMBL" id="KAK3017182.1"/>
    </source>
</evidence>
<accession>A0AA88VZQ9</accession>
<keyword evidence="3" id="KW-1185">Reference proteome</keyword>
<reference evidence="2" key="1">
    <citation type="submission" date="2022-12" db="EMBL/GenBank/DDBJ databases">
        <title>Draft genome assemblies for two species of Escallonia (Escalloniales).</title>
        <authorList>
            <person name="Chanderbali A."/>
            <person name="Dervinis C."/>
            <person name="Anghel I."/>
            <person name="Soltis D."/>
            <person name="Soltis P."/>
            <person name="Zapata F."/>
        </authorList>
    </citation>
    <scope>NUCLEOTIDE SEQUENCE</scope>
    <source>
        <strain evidence="2">UCBG64.0493</strain>
        <tissue evidence="2">Leaf</tissue>
    </source>
</reference>
<feature type="region of interest" description="Disordered" evidence="1">
    <location>
        <begin position="90"/>
        <end position="114"/>
    </location>
</feature>
<proteinExistence type="predicted"/>
<evidence type="ECO:0000313" key="3">
    <source>
        <dbReference type="Proteomes" id="UP001188597"/>
    </source>
</evidence>
<dbReference type="EMBL" id="JAVXUP010001019">
    <property type="protein sequence ID" value="KAK3017182.1"/>
    <property type="molecule type" value="Genomic_DNA"/>
</dbReference>